<comment type="cofactor">
    <cofactor evidence="1">
        <name>Mg(2+)</name>
        <dbReference type="ChEBI" id="CHEBI:18420"/>
    </cofactor>
</comment>
<accession>A0A9Q0IXM6</accession>
<dbReference type="InterPro" id="IPR036649">
    <property type="entry name" value="Pyrophosphatase_sf"/>
</dbReference>
<dbReference type="GO" id="GO:0006796">
    <property type="term" value="P:phosphate-containing compound metabolic process"/>
    <property type="evidence" value="ECO:0007669"/>
    <property type="project" value="InterPro"/>
</dbReference>
<evidence type="ECO:0000256" key="6">
    <source>
        <dbReference type="ARBA" id="ARBA00022842"/>
    </source>
</evidence>
<dbReference type="AlphaFoldDB" id="A0A9Q0IXM6"/>
<comment type="caution">
    <text evidence="7">The sequence shown here is derived from an EMBL/GenBank/DDBJ whole genome shotgun (WGS) entry which is preliminary data.</text>
</comment>
<dbReference type="EC" id="3.6.1.1" evidence="3"/>
<keyword evidence="4" id="KW-0479">Metal-binding</keyword>
<dbReference type="Proteomes" id="UP001148018">
    <property type="component" value="Unassembled WGS sequence"/>
</dbReference>
<keyword evidence="8" id="KW-1185">Reference proteome</keyword>
<sequence>MKKGENEIATKEVLNPIKQDQKKGALRYVANVFPHKGYIWNYGALPQTWEDPNHTDKDTKCCGDNDPIDVCDVGSLVCVPGQVIQVKVLGVLAMIDEGETDWKLIAINAEDPDAQKLNCMAYKNFEWDSEGKSLNEAKKDKLIRGGGLDVLS</sequence>
<dbReference type="OrthoDB" id="1608002at2759"/>
<keyword evidence="6" id="KW-0460">Magnesium</keyword>
<dbReference type="PROSITE" id="PS00387">
    <property type="entry name" value="PPASE"/>
    <property type="match status" value="1"/>
</dbReference>
<dbReference type="GO" id="GO:0004427">
    <property type="term" value="F:inorganic diphosphate phosphatase activity"/>
    <property type="evidence" value="ECO:0007669"/>
    <property type="project" value="UniProtKB-EC"/>
</dbReference>
<name>A0A9Q0IXM6_9TELE</name>
<comment type="similarity">
    <text evidence="2">Belongs to the PPase family.</text>
</comment>
<dbReference type="InterPro" id="IPR008162">
    <property type="entry name" value="Pyrophosphatase"/>
</dbReference>
<dbReference type="GO" id="GO:0000287">
    <property type="term" value="F:magnesium ion binding"/>
    <property type="evidence" value="ECO:0007669"/>
    <property type="project" value="InterPro"/>
</dbReference>
<evidence type="ECO:0000256" key="2">
    <source>
        <dbReference type="ARBA" id="ARBA00006220"/>
    </source>
</evidence>
<evidence type="ECO:0000256" key="1">
    <source>
        <dbReference type="ARBA" id="ARBA00001946"/>
    </source>
</evidence>
<dbReference type="SUPFAM" id="SSF50324">
    <property type="entry name" value="Inorganic pyrophosphatase"/>
    <property type="match status" value="1"/>
</dbReference>
<protein>
    <recommendedName>
        <fullName evidence="3">inorganic diphosphatase</fullName>
        <ecNumber evidence="3">3.6.1.1</ecNumber>
    </recommendedName>
</protein>
<evidence type="ECO:0000313" key="7">
    <source>
        <dbReference type="EMBL" id="KAJ3614455.1"/>
    </source>
</evidence>
<dbReference type="Gene3D" id="3.90.80.10">
    <property type="entry name" value="Inorganic pyrophosphatase"/>
    <property type="match status" value="1"/>
</dbReference>
<keyword evidence="5" id="KW-0378">Hydrolase</keyword>
<evidence type="ECO:0000256" key="5">
    <source>
        <dbReference type="ARBA" id="ARBA00022801"/>
    </source>
</evidence>
<dbReference type="EMBL" id="JANIIK010000034">
    <property type="protein sequence ID" value="KAJ3614455.1"/>
    <property type="molecule type" value="Genomic_DNA"/>
</dbReference>
<dbReference type="Pfam" id="PF00719">
    <property type="entry name" value="Pyrophosphatase"/>
    <property type="match status" value="1"/>
</dbReference>
<dbReference type="PANTHER" id="PTHR10286">
    <property type="entry name" value="INORGANIC PYROPHOSPHATASE"/>
    <property type="match status" value="1"/>
</dbReference>
<evidence type="ECO:0000256" key="3">
    <source>
        <dbReference type="ARBA" id="ARBA00012146"/>
    </source>
</evidence>
<proteinExistence type="inferred from homology"/>
<organism evidence="7 8">
    <name type="scientific">Muraenolepis orangiensis</name>
    <name type="common">Patagonian moray cod</name>
    <dbReference type="NCBI Taxonomy" id="630683"/>
    <lineage>
        <taxon>Eukaryota</taxon>
        <taxon>Metazoa</taxon>
        <taxon>Chordata</taxon>
        <taxon>Craniata</taxon>
        <taxon>Vertebrata</taxon>
        <taxon>Euteleostomi</taxon>
        <taxon>Actinopterygii</taxon>
        <taxon>Neopterygii</taxon>
        <taxon>Teleostei</taxon>
        <taxon>Neoteleostei</taxon>
        <taxon>Acanthomorphata</taxon>
        <taxon>Zeiogadaria</taxon>
        <taxon>Gadariae</taxon>
        <taxon>Gadiformes</taxon>
        <taxon>Muraenolepidoidei</taxon>
        <taxon>Muraenolepididae</taxon>
        <taxon>Muraenolepis</taxon>
    </lineage>
</organism>
<evidence type="ECO:0000313" key="8">
    <source>
        <dbReference type="Proteomes" id="UP001148018"/>
    </source>
</evidence>
<reference evidence="7" key="1">
    <citation type="submission" date="2022-07" db="EMBL/GenBank/DDBJ databases">
        <title>Chromosome-level genome of Muraenolepis orangiensis.</title>
        <authorList>
            <person name="Kim J."/>
        </authorList>
    </citation>
    <scope>NUCLEOTIDE SEQUENCE</scope>
    <source>
        <strain evidence="7">KU_S4_2022</strain>
        <tissue evidence="7">Muscle</tissue>
    </source>
</reference>
<evidence type="ECO:0000256" key="4">
    <source>
        <dbReference type="ARBA" id="ARBA00022723"/>
    </source>
</evidence>
<gene>
    <name evidence="7" type="ORF">NHX12_018027</name>
</gene>
<dbReference type="GO" id="GO:0005737">
    <property type="term" value="C:cytoplasm"/>
    <property type="evidence" value="ECO:0007669"/>
    <property type="project" value="InterPro"/>
</dbReference>